<accession>A0A5B7F6E4</accession>
<evidence type="ECO:0000313" key="1">
    <source>
        <dbReference type="EMBL" id="MPC43150.1"/>
    </source>
</evidence>
<dbReference type="EMBL" id="VSRR010005705">
    <property type="protein sequence ID" value="MPC43150.1"/>
    <property type="molecule type" value="Genomic_DNA"/>
</dbReference>
<comment type="caution">
    <text evidence="1">The sequence shown here is derived from an EMBL/GenBank/DDBJ whole genome shotgun (WGS) entry which is preliminary data.</text>
</comment>
<organism evidence="1 2">
    <name type="scientific">Portunus trituberculatus</name>
    <name type="common">Swimming crab</name>
    <name type="synonym">Neptunus trituberculatus</name>
    <dbReference type="NCBI Taxonomy" id="210409"/>
    <lineage>
        <taxon>Eukaryota</taxon>
        <taxon>Metazoa</taxon>
        <taxon>Ecdysozoa</taxon>
        <taxon>Arthropoda</taxon>
        <taxon>Crustacea</taxon>
        <taxon>Multicrustacea</taxon>
        <taxon>Malacostraca</taxon>
        <taxon>Eumalacostraca</taxon>
        <taxon>Eucarida</taxon>
        <taxon>Decapoda</taxon>
        <taxon>Pleocyemata</taxon>
        <taxon>Brachyura</taxon>
        <taxon>Eubrachyura</taxon>
        <taxon>Portunoidea</taxon>
        <taxon>Portunidae</taxon>
        <taxon>Portuninae</taxon>
        <taxon>Portunus</taxon>
    </lineage>
</organism>
<evidence type="ECO:0000313" key="2">
    <source>
        <dbReference type="Proteomes" id="UP000324222"/>
    </source>
</evidence>
<dbReference type="AlphaFoldDB" id="A0A5B7F6E4"/>
<keyword evidence="2" id="KW-1185">Reference proteome</keyword>
<dbReference type="Proteomes" id="UP000324222">
    <property type="component" value="Unassembled WGS sequence"/>
</dbReference>
<name>A0A5B7F6E4_PORTR</name>
<sequence>MLNCGPPRVCCCSGSNVRSPEMLYCSGNGVQVSPEMLALGCCGPSACQNQTGPHLWTKLKENKLGKDFRFLSSTESEWAKFMSF</sequence>
<reference evidence="1 2" key="1">
    <citation type="submission" date="2019-05" db="EMBL/GenBank/DDBJ databases">
        <title>Another draft genome of Portunus trituberculatus and its Hox gene families provides insights of decapod evolution.</title>
        <authorList>
            <person name="Jeong J.-H."/>
            <person name="Song I."/>
            <person name="Kim S."/>
            <person name="Choi T."/>
            <person name="Kim D."/>
            <person name="Ryu S."/>
            <person name="Kim W."/>
        </authorList>
    </citation>
    <scope>NUCLEOTIDE SEQUENCE [LARGE SCALE GENOMIC DNA]</scope>
    <source>
        <tissue evidence="1">Muscle</tissue>
    </source>
</reference>
<protein>
    <submittedName>
        <fullName evidence="1">Uncharacterized protein</fullName>
    </submittedName>
</protein>
<gene>
    <name evidence="1" type="ORF">E2C01_036788</name>
</gene>
<proteinExistence type="predicted"/>